<protein>
    <recommendedName>
        <fullName evidence="1">Card1 endonuclease domain-containing protein</fullName>
    </recommendedName>
</protein>
<accession>A0A9Q5SQ86</accession>
<dbReference type="InterPro" id="IPR015093">
    <property type="entry name" value="Card1_endonucl_dom"/>
</dbReference>
<evidence type="ECO:0000313" key="3">
    <source>
        <dbReference type="Proteomes" id="UP000195975"/>
    </source>
</evidence>
<dbReference type="Pfam" id="PF09002">
    <property type="entry name" value="Card1_endonuc"/>
    <property type="match status" value="1"/>
</dbReference>
<dbReference type="Proteomes" id="UP000195975">
    <property type="component" value="Unassembled WGS sequence"/>
</dbReference>
<dbReference type="RefSeq" id="WP_021862205.1">
    <property type="nucleotide sequence ID" value="NZ_CABJAU010000007.1"/>
</dbReference>
<dbReference type="InterPro" id="IPR011856">
    <property type="entry name" value="tRNA_endonuc-like_dom_sf"/>
</dbReference>
<proteinExistence type="predicted"/>
<dbReference type="AlphaFoldDB" id="A0A9Q5SQ86"/>
<dbReference type="SUPFAM" id="SSF52980">
    <property type="entry name" value="Restriction endonuclease-like"/>
    <property type="match status" value="1"/>
</dbReference>
<reference evidence="3" key="1">
    <citation type="submission" date="2017-04" db="EMBL/GenBank/DDBJ databases">
        <title>Function of individual gut microbiota members based on whole genome sequencing of pure cultures obtained from chicken caecum.</title>
        <authorList>
            <person name="Medvecky M."/>
            <person name="Cejkova D."/>
            <person name="Polansky O."/>
            <person name="Karasova D."/>
            <person name="Kubasova T."/>
            <person name="Cizek A."/>
            <person name="Rychlik I."/>
        </authorList>
    </citation>
    <scope>NUCLEOTIDE SEQUENCE [LARGE SCALE GENOMIC DNA]</scope>
    <source>
        <strain evidence="3">An42</strain>
    </source>
</reference>
<dbReference type="InterPro" id="IPR011335">
    <property type="entry name" value="Restrct_endonuc-II-like"/>
</dbReference>
<evidence type="ECO:0000259" key="1">
    <source>
        <dbReference type="Pfam" id="PF09002"/>
    </source>
</evidence>
<gene>
    <name evidence="2" type="ORF">B5F96_13215</name>
</gene>
<dbReference type="GO" id="GO:0003676">
    <property type="term" value="F:nucleic acid binding"/>
    <property type="evidence" value="ECO:0007669"/>
    <property type="project" value="InterPro"/>
</dbReference>
<name>A0A9Q5SQ86_9BACT</name>
<evidence type="ECO:0000313" key="2">
    <source>
        <dbReference type="EMBL" id="OUO04201.1"/>
    </source>
</evidence>
<dbReference type="Gene3D" id="3.40.50.10770">
    <property type="entry name" value="Hypothetical protein VC1899 like domain (Restriction endonuclease-like)"/>
    <property type="match status" value="1"/>
</dbReference>
<comment type="caution">
    <text evidence="2">The sequence shown here is derived from an EMBL/GenBank/DDBJ whole genome shotgun (WGS) entry which is preliminary data.</text>
</comment>
<dbReference type="EMBL" id="NFIJ01000015">
    <property type="protein sequence ID" value="OUO04201.1"/>
    <property type="molecule type" value="Genomic_DNA"/>
</dbReference>
<dbReference type="Gene3D" id="3.40.1350.10">
    <property type="match status" value="1"/>
</dbReference>
<feature type="domain" description="Card1 endonuclease" evidence="1">
    <location>
        <begin position="232"/>
        <end position="352"/>
    </location>
</feature>
<sequence length="372" mass="43109">MKHQIILLGKDITSVYHGIKEFGADHIHLLYTDATDHIETPMYPLLPTSIRCNRYKTEPYNGNNVIEVCRQIHQKYQGEFTYNLSEGTKVMAFAAFTVAKESGADAFYLTQHGEVVHLSHFENHPLQTTLNNDEILSLSGNTLTTYHDAKGLSDGDVKASMRIKQFIEQYPQEHARIQKFFSIFCKRQLNRLPASKIFANNLRFKQRNGSILITLREYVLLRLHQSNAIQLYFEGRWWETLVANQVRNWSMQQENSPEVWRSVIFQTNEKDTHPKNEVDVLLNNQQKLVFIECKSGNVTQNDIYKIDAVRETYGGDISQAVLASYYPVEKSLQDKCKDLQIHLFAPNFLTERSNYLNKMPAWLDKLADDLQL</sequence>
<organism evidence="2 3">
    <name type="scientific">Parabacteroides johnsonii</name>
    <dbReference type="NCBI Taxonomy" id="387661"/>
    <lineage>
        <taxon>Bacteria</taxon>
        <taxon>Pseudomonadati</taxon>
        <taxon>Bacteroidota</taxon>
        <taxon>Bacteroidia</taxon>
        <taxon>Bacteroidales</taxon>
        <taxon>Tannerellaceae</taxon>
        <taxon>Parabacteroides</taxon>
    </lineage>
</organism>